<comment type="caution">
    <text evidence="4">The sequence shown here is derived from an EMBL/GenBank/DDBJ whole genome shotgun (WGS) entry which is preliminary data.</text>
</comment>
<feature type="domain" description="GPI inositol-deacylase winged helix" evidence="2">
    <location>
        <begin position="364"/>
        <end position="436"/>
    </location>
</feature>
<accession>A0ABR2IAP2</accession>
<dbReference type="EMBL" id="JAPCWZ010000006">
    <property type="protein sequence ID" value="KAK8859813.1"/>
    <property type="molecule type" value="Genomic_DNA"/>
</dbReference>
<dbReference type="InterPro" id="IPR036322">
    <property type="entry name" value="WD40_repeat_dom_sf"/>
</dbReference>
<name>A0ABR2IAP2_9PEZI</name>
<evidence type="ECO:0000313" key="5">
    <source>
        <dbReference type="Proteomes" id="UP001390339"/>
    </source>
</evidence>
<dbReference type="SUPFAM" id="SSF50978">
    <property type="entry name" value="WD40 repeat-like"/>
    <property type="match status" value="2"/>
</dbReference>
<evidence type="ECO:0000259" key="2">
    <source>
        <dbReference type="Pfam" id="PF22939"/>
    </source>
</evidence>
<evidence type="ECO:0000256" key="1">
    <source>
        <dbReference type="ARBA" id="ARBA00022737"/>
    </source>
</evidence>
<dbReference type="Proteomes" id="UP001390339">
    <property type="component" value="Unassembled WGS sequence"/>
</dbReference>
<dbReference type="PANTHER" id="PTHR10039:SF16">
    <property type="entry name" value="GPI INOSITOL-DEACYLASE"/>
    <property type="match status" value="1"/>
</dbReference>
<feature type="domain" description="Nephrocystin 3-like N-terminal" evidence="3">
    <location>
        <begin position="92"/>
        <end position="253"/>
    </location>
</feature>
<gene>
    <name evidence="4" type="ORF">PGQ11_010547</name>
</gene>
<proteinExistence type="predicted"/>
<dbReference type="InterPro" id="IPR015943">
    <property type="entry name" value="WD40/YVTN_repeat-like_dom_sf"/>
</dbReference>
<dbReference type="PANTHER" id="PTHR10039">
    <property type="entry name" value="AMELOGENIN"/>
    <property type="match status" value="1"/>
</dbReference>
<keyword evidence="5" id="KW-1185">Reference proteome</keyword>
<dbReference type="SMART" id="SM00320">
    <property type="entry name" value="WD40"/>
    <property type="match status" value="2"/>
</dbReference>
<keyword evidence="1" id="KW-0677">Repeat</keyword>
<organism evidence="4 5">
    <name type="scientific">Apiospora arundinis</name>
    <dbReference type="NCBI Taxonomy" id="335852"/>
    <lineage>
        <taxon>Eukaryota</taxon>
        <taxon>Fungi</taxon>
        <taxon>Dikarya</taxon>
        <taxon>Ascomycota</taxon>
        <taxon>Pezizomycotina</taxon>
        <taxon>Sordariomycetes</taxon>
        <taxon>Xylariomycetidae</taxon>
        <taxon>Amphisphaeriales</taxon>
        <taxon>Apiosporaceae</taxon>
        <taxon>Apiospora</taxon>
    </lineage>
</organism>
<evidence type="ECO:0000259" key="3">
    <source>
        <dbReference type="Pfam" id="PF24883"/>
    </source>
</evidence>
<evidence type="ECO:0000313" key="4">
    <source>
        <dbReference type="EMBL" id="KAK8859813.1"/>
    </source>
</evidence>
<dbReference type="InterPro" id="IPR054471">
    <property type="entry name" value="GPIID_WHD"/>
</dbReference>
<dbReference type="Pfam" id="PF22939">
    <property type="entry name" value="WHD_GPIID"/>
    <property type="match status" value="1"/>
</dbReference>
<reference evidence="4 5" key="1">
    <citation type="journal article" date="2024" name="IMA Fungus">
        <title>Apiospora arundinis, a panoply of carbohydrate-active enzymes and secondary metabolites.</title>
        <authorList>
            <person name="Sorensen T."/>
            <person name="Petersen C."/>
            <person name="Muurmann A.T."/>
            <person name="Christiansen J.V."/>
            <person name="Brundto M.L."/>
            <person name="Overgaard C.K."/>
            <person name="Boysen A.T."/>
            <person name="Wollenberg R.D."/>
            <person name="Larsen T.O."/>
            <person name="Sorensen J.L."/>
            <person name="Nielsen K.L."/>
            <person name="Sondergaard T.E."/>
        </authorList>
    </citation>
    <scope>NUCLEOTIDE SEQUENCE [LARGE SCALE GENOMIC DNA]</scope>
    <source>
        <strain evidence="4 5">AAU 773</strain>
    </source>
</reference>
<sequence length="1311" mass="146443">MIVGKDSAVLGYPGETSQPLTANHHDMCKFKGTDDPNYTAVISALRSAISSAIAQTPNTRLEENLKAVKEALGASGPPEDDMALARSVRKEGTCERFMVSREFVAWKRMEYPGILWAHAHPGNGKSTLCAFTVDRLLEQGAVCVYYFFKFDQRDKISIGGMLRSLALQMALALPSACHELAKVARTSVNLPRTDPSRLWKILFLTSIANVRTEREVFWVIDGLDESESSRKVVELLSETGMFTSKIRVLVFSRPHPTIIQAMSRARKKINIMDVDISNNLEDIRMAVLEDIEYLPSDDAFKKDTTEEITRRSQGNFLWATLVARQVTHCHRKDQVRRILETTPDGMDNLYDRMLLAVSSLDSSEDQSLARILLSWAMYARTPLTVEELSEIHHRELDTLIELKHTVYHVCGQFVVINANNKVSLVHQSAHEYLRKQKDLPFSLDSKRTNEDLLGKCLVTLCDKDLRRKMASFKIPQFLQYAATSWAFHLEHCSTQSERILDGLVHFFNGTFVLSWIQYLAMSGNLAGLPAASRRLIAYIANVRKWESNCPPTLHRLSDLTLLESWSVDLLKITAKFGRKLSEDATLIFTCIPSLSPSSSAINQKFRTSSSITLSVSGVANDEWDDCLVRVPGRGGKALRLASSPRFLAIAHKTPRGTFSLWDTSLYREHQTFDIKEWITDIVYDNSGSLVACYGTSRTCIWRVESNTMVAEAENPFRERAVGFKFDDHQTLYMVTDSCHVCRLPVGDENTPTSSWEKLSSDLLLEKDLAPGMWLGSPQSASFNSDCTAIAIVYRNFAPTVWAVEPPRVVGRLRLRTSSSTGADTYYTGGDSSVVWHPSDTQVLGIRGAAFKWTLSDDICETVNGDTSRPNAIQCSPNGLVFITGDSVGTIRIYEVSSMALIYKLSSEDAISRISFSSDSLRFYDLRGTHCNVWEPSCLARLADASTEKFNDGENTTDSFWVGTDYTRSTSISFPASESRTQSRPCVMALAHTTDNMLVAFSNIKGSLELFEPRSNRNYAQEKSVVGIFEKLEWSPQNNYLALAQSYGAVTVLKVYTNAGPEARVETKKVYHEGRSSDVRGDTRQMLFAPTEDLLLVYGKGETQVIRIATGQIEATRRTSSDEVAAWATHPSSPQLILCLTIHTVIVYDWKLQQQHSTAISIPDSYPGLESTVVDSILKSHCRGKLLVRTTNNEKSRQRPGFIVIPTDEITTQGDADATGLKKIEVAHIAQAVMDSIEYPVGLLQDGRIVFLDESMWVCTALLSDVRSLVRRFFIPHDWITSEAALLCQVSQDGRFYCPSKGRVGVLKGSLV</sequence>
<protein>
    <submittedName>
        <fullName evidence="4">Nacht and wd domain protein</fullName>
    </submittedName>
</protein>
<dbReference type="Pfam" id="PF24883">
    <property type="entry name" value="NPHP3_N"/>
    <property type="match status" value="1"/>
</dbReference>
<dbReference type="InterPro" id="IPR056884">
    <property type="entry name" value="NPHP3-like_N"/>
</dbReference>
<dbReference type="Gene3D" id="2.130.10.10">
    <property type="entry name" value="YVTN repeat-like/Quinoprotein amine dehydrogenase"/>
    <property type="match status" value="2"/>
</dbReference>
<dbReference type="InterPro" id="IPR001680">
    <property type="entry name" value="WD40_rpt"/>
</dbReference>